<dbReference type="RefSeq" id="WP_155112255.1">
    <property type="nucleotide sequence ID" value="NZ_WMIB01000008.1"/>
</dbReference>
<accession>A0A7X2S5N8</accession>
<evidence type="ECO:0000313" key="3">
    <source>
        <dbReference type="Proteomes" id="UP000434639"/>
    </source>
</evidence>
<dbReference type="AlphaFoldDB" id="A0A7X2S5N8"/>
<gene>
    <name evidence="2" type="ORF">GKZ89_09935</name>
</gene>
<evidence type="ECO:0000256" key="1">
    <source>
        <dbReference type="SAM" id="Phobius"/>
    </source>
</evidence>
<feature type="transmembrane region" description="Helical" evidence="1">
    <location>
        <begin position="12"/>
        <end position="28"/>
    </location>
</feature>
<dbReference type="InterPro" id="IPR046717">
    <property type="entry name" value="DUF6609"/>
</dbReference>
<sequence length="179" mass="20064">MANREYNTQRTCGVWLIYIGVIIIVSAVNGGNLLIQPFIFGFGYAVGFLLIYVLPFLNRKLAYGKNTKFQDKMDNITLTVTVILCTICGMFIGFENVRLVWLSILIVVGAHFFGFYFSQGKLMILLGTLTVVNGLLGLLIPSIPFLAVAWIDGALKMMIGVKMLFNRRHTYSENDSLHL</sequence>
<keyword evidence="3" id="KW-1185">Reference proteome</keyword>
<keyword evidence="1" id="KW-0812">Transmembrane</keyword>
<keyword evidence="1" id="KW-0472">Membrane</keyword>
<feature type="transmembrane region" description="Helical" evidence="1">
    <location>
        <begin position="75"/>
        <end position="94"/>
    </location>
</feature>
<feature type="transmembrane region" description="Helical" evidence="1">
    <location>
        <begin position="34"/>
        <end position="54"/>
    </location>
</feature>
<name>A0A7X2S5N8_9BACI</name>
<dbReference type="EMBL" id="WMIB01000008">
    <property type="protein sequence ID" value="MTH53723.1"/>
    <property type="molecule type" value="Genomic_DNA"/>
</dbReference>
<keyword evidence="1" id="KW-1133">Transmembrane helix</keyword>
<feature type="transmembrane region" description="Helical" evidence="1">
    <location>
        <begin position="124"/>
        <end position="151"/>
    </location>
</feature>
<dbReference type="Pfam" id="PF20313">
    <property type="entry name" value="DUF6609"/>
    <property type="match status" value="1"/>
</dbReference>
<proteinExistence type="predicted"/>
<reference evidence="2 3" key="1">
    <citation type="journal article" date="2017" name="Int. J. Syst. Evol. Microbiol.">
        <title>Bacillus mangrovi sp. nov., isolated from a sediment sample from a mangrove forest.</title>
        <authorList>
            <person name="Gupta V."/>
            <person name="Singh P.K."/>
            <person name="Korpole S."/>
            <person name="Tanuku N.R.S."/>
            <person name="Pinnaka A.K."/>
        </authorList>
    </citation>
    <scope>NUCLEOTIDE SEQUENCE [LARGE SCALE GENOMIC DNA]</scope>
    <source>
        <strain evidence="2 3">KCTC 33872</strain>
    </source>
</reference>
<dbReference type="Proteomes" id="UP000434639">
    <property type="component" value="Unassembled WGS sequence"/>
</dbReference>
<protein>
    <recommendedName>
        <fullName evidence="4">DUF308 domain-containing protein</fullName>
    </recommendedName>
</protein>
<evidence type="ECO:0000313" key="2">
    <source>
        <dbReference type="EMBL" id="MTH53723.1"/>
    </source>
</evidence>
<organism evidence="2 3">
    <name type="scientific">Metabacillus mangrovi</name>
    <dbReference type="NCBI Taxonomy" id="1491830"/>
    <lineage>
        <taxon>Bacteria</taxon>
        <taxon>Bacillati</taxon>
        <taxon>Bacillota</taxon>
        <taxon>Bacilli</taxon>
        <taxon>Bacillales</taxon>
        <taxon>Bacillaceae</taxon>
        <taxon>Metabacillus</taxon>
    </lineage>
</organism>
<evidence type="ECO:0008006" key="4">
    <source>
        <dbReference type="Google" id="ProtNLM"/>
    </source>
</evidence>
<feature type="transmembrane region" description="Helical" evidence="1">
    <location>
        <begin position="100"/>
        <end position="117"/>
    </location>
</feature>
<dbReference type="OrthoDB" id="9782120at2"/>
<comment type="caution">
    <text evidence="2">The sequence shown here is derived from an EMBL/GenBank/DDBJ whole genome shotgun (WGS) entry which is preliminary data.</text>
</comment>